<evidence type="ECO:0000256" key="7">
    <source>
        <dbReference type="ARBA" id="ARBA00023002"/>
    </source>
</evidence>
<dbReference type="SMR" id="A0A067HHF0"/>
<accession>A0A067HHF0</accession>
<dbReference type="EC" id="1.-.-.-" evidence="11"/>
<dbReference type="PROSITE" id="PS51257">
    <property type="entry name" value="PROKAR_LIPOPROTEIN"/>
    <property type="match status" value="1"/>
</dbReference>
<dbReference type="SUPFAM" id="SSF51905">
    <property type="entry name" value="FAD/NAD(P)-binding domain"/>
    <property type="match status" value="2"/>
</dbReference>
<organism evidence="12 13">
    <name type="scientific">Citrus sinensis</name>
    <name type="common">Sweet orange</name>
    <name type="synonym">Citrus aurantium var. sinensis</name>
    <dbReference type="NCBI Taxonomy" id="2711"/>
    <lineage>
        <taxon>Eukaryota</taxon>
        <taxon>Viridiplantae</taxon>
        <taxon>Streptophyta</taxon>
        <taxon>Embryophyta</taxon>
        <taxon>Tracheophyta</taxon>
        <taxon>Spermatophyta</taxon>
        <taxon>Magnoliopsida</taxon>
        <taxon>eudicotyledons</taxon>
        <taxon>Gunneridae</taxon>
        <taxon>Pentapetalae</taxon>
        <taxon>rosids</taxon>
        <taxon>malvids</taxon>
        <taxon>Sapindales</taxon>
        <taxon>Rutaceae</taxon>
        <taxon>Aurantioideae</taxon>
        <taxon>Citrus</taxon>
    </lineage>
</organism>
<comment type="similarity">
    <text evidence="3 11">Belongs to the FMO family.</text>
</comment>
<dbReference type="InterPro" id="IPR036188">
    <property type="entry name" value="FAD/NAD-bd_sf"/>
</dbReference>
<proteinExistence type="inferred from homology"/>
<dbReference type="PANTHER" id="PTHR43539:SF42">
    <property type="entry name" value="OS01G0273800 PROTEIN"/>
    <property type="match status" value="1"/>
</dbReference>
<evidence type="ECO:0000256" key="11">
    <source>
        <dbReference type="RuleBase" id="RU361177"/>
    </source>
</evidence>
<evidence type="ECO:0000256" key="6">
    <source>
        <dbReference type="ARBA" id="ARBA00022857"/>
    </source>
</evidence>
<evidence type="ECO:0000256" key="9">
    <source>
        <dbReference type="ARBA" id="ARBA00023070"/>
    </source>
</evidence>
<gene>
    <name evidence="12" type="ORF">CISIN_1g016069mg</name>
</gene>
<dbReference type="InterPro" id="IPR000960">
    <property type="entry name" value="Flavin_mOase"/>
</dbReference>
<evidence type="ECO:0000313" key="12">
    <source>
        <dbReference type="EMBL" id="KDO87401.1"/>
    </source>
</evidence>
<keyword evidence="6" id="KW-0521">NADP</keyword>
<dbReference type="Proteomes" id="UP000027120">
    <property type="component" value="Unassembled WGS sequence"/>
</dbReference>
<comment type="pathway">
    <text evidence="2">Plant hormone metabolism; auxin biosynthesis.</text>
</comment>
<evidence type="ECO:0000313" key="13">
    <source>
        <dbReference type="Proteomes" id="UP000027120"/>
    </source>
</evidence>
<dbReference type="GO" id="GO:0009851">
    <property type="term" value="P:auxin biosynthetic process"/>
    <property type="evidence" value="ECO:0007669"/>
    <property type="project" value="UniProtKB-KW"/>
</dbReference>
<evidence type="ECO:0000256" key="5">
    <source>
        <dbReference type="ARBA" id="ARBA00022827"/>
    </source>
</evidence>
<evidence type="ECO:0000256" key="4">
    <source>
        <dbReference type="ARBA" id="ARBA00022630"/>
    </source>
</evidence>
<evidence type="ECO:0000256" key="10">
    <source>
        <dbReference type="ARBA" id="ARBA00047707"/>
    </source>
</evidence>
<name>A0A067HHF0_CITSI</name>
<keyword evidence="8 11" id="KW-0503">Monooxygenase</keyword>
<protein>
    <recommendedName>
        <fullName evidence="11">Flavin-containing monooxygenase</fullName>
        <ecNumber evidence="11">1.-.-.-</ecNumber>
    </recommendedName>
</protein>
<dbReference type="GO" id="GO:0103075">
    <property type="term" value="F:indole-3-pyruvate monooxygenase activity"/>
    <property type="evidence" value="ECO:0007669"/>
    <property type="project" value="UniProtKB-EC"/>
</dbReference>
<evidence type="ECO:0000256" key="2">
    <source>
        <dbReference type="ARBA" id="ARBA00004814"/>
    </source>
</evidence>
<dbReference type="EMBL" id="KK784873">
    <property type="protein sequence ID" value="KDO87401.1"/>
    <property type="molecule type" value="Genomic_DNA"/>
</dbReference>
<dbReference type="InterPro" id="IPR050982">
    <property type="entry name" value="Auxin_biosynth/cation_transpt"/>
</dbReference>
<sequence>MKEQAAGVEVIIVGAGPSGLATAACLSLQSIPYVILERENCYASIWKKYSYDRLRLHLAKQFCQLPHLPFPSSYPMFVSRAQFIEYLDHYVSHFNIVPSIRYQRSVESASYDEATNMWNVKASNLLSPGRVIEEYYSGRFLVVASGETSNPFTPDIRGLSSFCSSATGTGEVIHSTQYKNGKPYGGKNVLVVGSGNSGMEIALDLANHAAKTSLVIRSPVHVLSREMVYLGLVLLRYVPCGGVDTLMVMLSRLVYGDLSKYGIHKPREGPFFMKAAYGKYPVIDAGTCEKIKSGQIQVLPGIESIRGNEVIFENGHSHHFDSIVFCTGFKRSTNVWLKQGDDSMLNDDGIPKQSYPNHWKGKNGLYCVGLSRKGLYGAAADAQNIADHINSILSPR</sequence>
<dbReference type="Gene3D" id="3.50.50.60">
    <property type="entry name" value="FAD/NAD(P)-binding domain"/>
    <property type="match status" value="1"/>
</dbReference>
<keyword evidence="13" id="KW-1185">Reference proteome</keyword>
<dbReference type="InterPro" id="IPR020946">
    <property type="entry name" value="Flavin_mOase-like"/>
</dbReference>
<dbReference type="PIRSF" id="PIRSF000332">
    <property type="entry name" value="FMO"/>
    <property type="match status" value="1"/>
</dbReference>
<dbReference type="PRINTS" id="PR00370">
    <property type="entry name" value="FMOXYGENASE"/>
</dbReference>
<dbReference type="PANTHER" id="PTHR43539">
    <property type="entry name" value="FLAVIN-BINDING MONOOXYGENASE-LIKE PROTEIN (AFU_ORTHOLOGUE AFUA_4G09220)"/>
    <property type="match status" value="1"/>
</dbReference>
<dbReference type="GO" id="GO:0004497">
    <property type="term" value="F:monooxygenase activity"/>
    <property type="evidence" value="ECO:0000318"/>
    <property type="project" value="GO_Central"/>
</dbReference>
<keyword evidence="5 11" id="KW-0274">FAD</keyword>
<keyword evidence="9" id="KW-0073">Auxin biosynthesis</keyword>
<evidence type="ECO:0000256" key="3">
    <source>
        <dbReference type="ARBA" id="ARBA00009183"/>
    </source>
</evidence>
<dbReference type="GO" id="GO:0050661">
    <property type="term" value="F:NADP binding"/>
    <property type="evidence" value="ECO:0007669"/>
    <property type="project" value="InterPro"/>
</dbReference>
<keyword evidence="4 11" id="KW-0285">Flavoprotein</keyword>
<dbReference type="AlphaFoldDB" id="A0A067HHF0"/>
<dbReference type="Pfam" id="PF00743">
    <property type="entry name" value="FMO-like"/>
    <property type="match status" value="1"/>
</dbReference>
<comment type="cofactor">
    <cofactor evidence="1 11">
        <name>FAD</name>
        <dbReference type="ChEBI" id="CHEBI:57692"/>
    </cofactor>
</comment>
<keyword evidence="7 11" id="KW-0560">Oxidoreductase</keyword>
<reference evidence="12 13" key="1">
    <citation type="submission" date="2014-04" db="EMBL/GenBank/DDBJ databases">
        <authorList>
            <consortium name="International Citrus Genome Consortium"/>
            <person name="Gmitter F."/>
            <person name="Chen C."/>
            <person name="Farmerie W."/>
            <person name="Harkins T."/>
            <person name="Desany B."/>
            <person name="Mohiuddin M."/>
            <person name="Kodira C."/>
            <person name="Borodovsky M."/>
            <person name="Lomsadze A."/>
            <person name="Burns P."/>
            <person name="Jenkins J."/>
            <person name="Prochnik S."/>
            <person name="Shu S."/>
            <person name="Chapman J."/>
            <person name="Pitluck S."/>
            <person name="Schmutz J."/>
            <person name="Rokhsar D."/>
        </authorList>
    </citation>
    <scope>NUCLEOTIDE SEQUENCE</scope>
</reference>
<dbReference type="GO" id="GO:0050660">
    <property type="term" value="F:flavin adenine dinucleotide binding"/>
    <property type="evidence" value="ECO:0000318"/>
    <property type="project" value="GO_Central"/>
</dbReference>
<evidence type="ECO:0000256" key="8">
    <source>
        <dbReference type="ARBA" id="ARBA00023033"/>
    </source>
</evidence>
<comment type="catalytic activity">
    <reaction evidence="10">
        <text>indole-3-pyruvate + NADPH + O2 + H(+) = (indol-3-yl)acetate + CO2 + NADP(+) + H2O</text>
        <dbReference type="Rhea" id="RHEA:34331"/>
        <dbReference type="ChEBI" id="CHEBI:15377"/>
        <dbReference type="ChEBI" id="CHEBI:15378"/>
        <dbReference type="ChEBI" id="CHEBI:15379"/>
        <dbReference type="ChEBI" id="CHEBI:16526"/>
        <dbReference type="ChEBI" id="CHEBI:17640"/>
        <dbReference type="ChEBI" id="CHEBI:30854"/>
        <dbReference type="ChEBI" id="CHEBI:57783"/>
        <dbReference type="ChEBI" id="CHEBI:58349"/>
        <dbReference type="EC" id="1.14.13.168"/>
    </reaction>
</comment>
<dbReference type="GO" id="GO:0004499">
    <property type="term" value="F:N,N-dimethylaniline monooxygenase activity"/>
    <property type="evidence" value="ECO:0007669"/>
    <property type="project" value="InterPro"/>
</dbReference>
<evidence type="ECO:0000256" key="1">
    <source>
        <dbReference type="ARBA" id="ARBA00001974"/>
    </source>
</evidence>
<dbReference type="STRING" id="2711.A0A067HHF0"/>